<keyword evidence="2" id="KW-1185">Reference proteome</keyword>
<dbReference type="EMBL" id="KZ820466">
    <property type="protein sequence ID" value="PWN47323.1"/>
    <property type="molecule type" value="Genomic_DNA"/>
</dbReference>
<reference evidence="1 2" key="1">
    <citation type="journal article" date="2018" name="Mol. Biol. Evol.">
        <title>Broad Genomic Sampling Reveals a Smut Pathogenic Ancestry of the Fungal Clade Ustilaginomycotina.</title>
        <authorList>
            <person name="Kijpornyongpan T."/>
            <person name="Mondo S.J."/>
            <person name="Barry K."/>
            <person name="Sandor L."/>
            <person name="Lee J."/>
            <person name="Lipzen A."/>
            <person name="Pangilinan J."/>
            <person name="LaButti K."/>
            <person name="Hainaut M."/>
            <person name="Henrissat B."/>
            <person name="Grigoriev I.V."/>
            <person name="Spatafora J.W."/>
            <person name="Aime M.C."/>
        </authorList>
    </citation>
    <scope>NUCLEOTIDE SEQUENCE [LARGE SCALE GENOMIC DNA]</scope>
    <source>
        <strain evidence="1 2">SA 807</strain>
    </source>
</reference>
<dbReference type="Proteomes" id="UP000245626">
    <property type="component" value="Unassembled WGS sequence"/>
</dbReference>
<proteinExistence type="predicted"/>
<sequence length="218" mass="25494">MKLVTKFKVCTILVVVATVVGSVPLPPKLVEEQGSSSTSSLSQMEAFAERLKGVLPLYHQEKVTISLPEGHGDRIWPLETRTKEMIEHIFDPDFFGERMTRFRREVEVFKSMKDLSASELDRIRRVEAMVHFFDRNREELLKVKLESGGRWDDFRKSPTYLDWCLHRLEAKFKGDRELFNDFQKSVFVEVEMRSHDGQTVRKYLNPTSHTPIFDLNKD</sequence>
<name>A0ACD0NNF1_9BASI</name>
<evidence type="ECO:0000313" key="2">
    <source>
        <dbReference type="Proteomes" id="UP000245626"/>
    </source>
</evidence>
<accession>A0ACD0NNF1</accession>
<evidence type="ECO:0000313" key="1">
    <source>
        <dbReference type="EMBL" id="PWN47323.1"/>
    </source>
</evidence>
<gene>
    <name evidence="1" type="ORF">IE53DRAFT_382213</name>
</gene>
<protein>
    <submittedName>
        <fullName evidence="1">Uncharacterized protein</fullName>
    </submittedName>
</protein>
<organism evidence="1 2">
    <name type="scientific">Violaceomyces palustris</name>
    <dbReference type="NCBI Taxonomy" id="1673888"/>
    <lineage>
        <taxon>Eukaryota</taxon>
        <taxon>Fungi</taxon>
        <taxon>Dikarya</taxon>
        <taxon>Basidiomycota</taxon>
        <taxon>Ustilaginomycotina</taxon>
        <taxon>Ustilaginomycetes</taxon>
        <taxon>Violaceomycetales</taxon>
        <taxon>Violaceomycetaceae</taxon>
        <taxon>Violaceomyces</taxon>
    </lineage>
</organism>